<name>A0A6J5NV64_9CAUD</name>
<protein>
    <submittedName>
        <fullName evidence="2">Uncharacterized protein</fullName>
    </submittedName>
</protein>
<accession>A0A6J5NV64</accession>
<reference evidence="2" key="1">
    <citation type="submission" date="2020-04" db="EMBL/GenBank/DDBJ databases">
        <authorList>
            <person name="Chiriac C."/>
            <person name="Salcher M."/>
            <person name="Ghai R."/>
            <person name="Kavagutti S V."/>
        </authorList>
    </citation>
    <scope>NUCLEOTIDE SEQUENCE</scope>
</reference>
<proteinExistence type="predicted"/>
<feature type="region of interest" description="Disordered" evidence="1">
    <location>
        <begin position="15"/>
        <end position="66"/>
    </location>
</feature>
<organism evidence="2">
    <name type="scientific">uncultured Caudovirales phage</name>
    <dbReference type="NCBI Taxonomy" id="2100421"/>
    <lineage>
        <taxon>Viruses</taxon>
        <taxon>Duplodnaviria</taxon>
        <taxon>Heunggongvirae</taxon>
        <taxon>Uroviricota</taxon>
        <taxon>Caudoviricetes</taxon>
        <taxon>Peduoviridae</taxon>
        <taxon>Maltschvirus</taxon>
        <taxon>Maltschvirus maltsch</taxon>
    </lineage>
</organism>
<gene>
    <name evidence="2" type="ORF">UFOVP811_24</name>
</gene>
<dbReference type="EMBL" id="LR796748">
    <property type="protein sequence ID" value="CAB4163379.1"/>
    <property type="molecule type" value="Genomic_DNA"/>
</dbReference>
<sequence>MASLSDYVLELFPKKPSRIERQAPGDTQFLQQTPTEESAIPGTEQGPGSVSVLSMEPTPAPAQQPAAAAFPFDDYAKKATMAQQARRELTSQINSIVMGAPKDMRDDLRKSLETEIDFIPKDTPSIDSFLSKNPLLKPITEKIQSASTGRFRSISDSKSIVDLIDYKLENAPKNKDKRDVYFADLARELASQGKIYNASLSDNPDALSEGEAKRVLPTLESSVVDITNLLQSGKSVFPKIESGIKKYKEQVQTVHDYMVNRSRSQFNSIAKQTSPEIAESLGLDVNSIKPYNPSLAVPVISRQNPGGFSREQLLMDAKRRGLIPK</sequence>
<evidence type="ECO:0000256" key="1">
    <source>
        <dbReference type="SAM" id="MobiDB-lite"/>
    </source>
</evidence>
<evidence type="ECO:0000313" key="2">
    <source>
        <dbReference type="EMBL" id="CAB4163379.1"/>
    </source>
</evidence>